<evidence type="ECO:0000256" key="1">
    <source>
        <dbReference type="SAM" id="Phobius"/>
    </source>
</evidence>
<name>A0A953M225_9BACT</name>
<keyword evidence="1" id="KW-0812">Transmembrane</keyword>
<keyword evidence="1" id="KW-1133">Transmembrane helix</keyword>
<comment type="caution">
    <text evidence="2">The sequence shown here is derived from an EMBL/GenBank/DDBJ whole genome shotgun (WGS) entry which is preliminary data.</text>
</comment>
<evidence type="ECO:0000313" key="3">
    <source>
        <dbReference type="Proteomes" id="UP000705867"/>
    </source>
</evidence>
<evidence type="ECO:0000313" key="2">
    <source>
        <dbReference type="EMBL" id="MBZ0157665.1"/>
    </source>
</evidence>
<protein>
    <submittedName>
        <fullName evidence="2">Uncharacterized protein</fullName>
    </submittedName>
</protein>
<gene>
    <name evidence="2" type="ORF">K8I29_15825</name>
</gene>
<reference evidence="2" key="2">
    <citation type="submission" date="2021-08" db="EMBL/GenBank/DDBJ databases">
        <authorList>
            <person name="Dalcin Martins P."/>
        </authorList>
    </citation>
    <scope>NUCLEOTIDE SEQUENCE</scope>
    <source>
        <strain evidence="2">MAG_39</strain>
    </source>
</reference>
<sequence length="113" mass="11474">MKTGRATRKGLYIGAGAGLVLFALAGLLPGSFIGGVIGITIAGKFFGAPLAPAVLPRVIVGMFMVLGVFTSGVVFVTGGSLLGWCAGTVLDTVRERRAAAAAAMEKCKETSDR</sequence>
<proteinExistence type="predicted"/>
<keyword evidence="1" id="KW-0472">Membrane</keyword>
<feature type="transmembrane region" description="Helical" evidence="1">
    <location>
        <begin position="59"/>
        <end position="87"/>
    </location>
</feature>
<accession>A0A953M225</accession>
<reference evidence="2" key="1">
    <citation type="journal article" date="2021" name="bioRxiv">
        <title>Unraveling nitrogen, sulfur and carbon metabolic pathways and microbial community transcriptional responses to substrate deprivation and toxicity stresses in a bioreactor mimicking anoxic brackish coastal sediment conditions.</title>
        <authorList>
            <person name="Martins P.D."/>
            <person name="Echeveste M.J."/>
            <person name="Arshad A."/>
            <person name="Kurth J."/>
            <person name="Ouboter H."/>
            <person name="Jetten M.S.M."/>
            <person name="Welte C.U."/>
        </authorList>
    </citation>
    <scope>NUCLEOTIDE SEQUENCE</scope>
    <source>
        <strain evidence="2">MAG_39</strain>
    </source>
</reference>
<feature type="transmembrane region" description="Helical" evidence="1">
    <location>
        <begin position="12"/>
        <end position="39"/>
    </location>
</feature>
<dbReference type="Proteomes" id="UP000705867">
    <property type="component" value="Unassembled WGS sequence"/>
</dbReference>
<dbReference type="EMBL" id="JAIOIV010000125">
    <property type="protein sequence ID" value="MBZ0157665.1"/>
    <property type="molecule type" value="Genomic_DNA"/>
</dbReference>
<organism evidence="2 3">
    <name type="scientific">Candidatus Nitrobium versatile</name>
    <dbReference type="NCBI Taxonomy" id="2884831"/>
    <lineage>
        <taxon>Bacteria</taxon>
        <taxon>Pseudomonadati</taxon>
        <taxon>Nitrospirota</taxon>
        <taxon>Nitrospiria</taxon>
        <taxon>Nitrospirales</taxon>
        <taxon>Nitrospiraceae</taxon>
        <taxon>Candidatus Nitrobium</taxon>
    </lineage>
</organism>
<dbReference type="AlphaFoldDB" id="A0A953M225"/>